<dbReference type="InterPro" id="IPR014746">
    <property type="entry name" value="Gln_synth/guanido_kin_cat_dom"/>
</dbReference>
<reference evidence="7 8" key="1">
    <citation type="submission" date="2023-04" db="EMBL/GenBank/DDBJ databases">
        <title>YMD61, complete Genome.</title>
        <authorList>
            <person name="Zhang J."/>
        </authorList>
    </citation>
    <scope>NUCLEOTIDE SEQUENCE [LARGE SCALE GENOMIC DNA]</scope>
    <source>
        <strain evidence="7 8">YMD61</strain>
        <plasmid evidence="7 8">unnamed2</plasmid>
    </source>
</reference>
<dbReference type="InterPro" id="IPR008146">
    <property type="entry name" value="Gln_synth_cat_dom"/>
</dbReference>
<evidence type="ECO:0000256" key="4">
    <source>
        <dbReference type="PROSITE-ProRule" id="PRU01331"/>
    </source>
</evidence>
<evidence type="ECO:0000256" key="1">
    <source>
        <dbReference type="ARBA" id="ARBA00001946"/>
    </source>
</evidence>
<dbReference type="SUPFAM" id="SSF55931">
    <property type="entry name" value="Glutamine synthetase/guanido kinase"/>
    <property type="match status" value="1"/>
</dbReference>
<evidence type="ECO:0000313" key="8">
    <source>
        <dbReference type="Proteomes" id="UP001230978"/>
    </source>
</evidence>
<dbReference type="PANTHER" id="PTHR43785">
    <property type="entry name" value="GAMMA-GLUTAMYLPUTRESCINE SYNTHETASE"/>
    <property type="match status" value="1"/>
</dbReference>
<dbReference type="InterPro" id="IPR027303">
    <property type="entry name" value="Gln_synth_gly_rich_site"/>
</dbReference>
<dbReference type="PROSITE" id="PS51987">
    <property type="entry name" value="GS_CATALYTIC"/>
    <property type="match status" value="1"/>
</dbReference>
<evidence type="ECO:0000256" key="2">
    <source>
        <dbReference type="ARBA" id="ARBA00022598"/>
    </source>
</evidence>
<evidence type="ECO:0000256" key="3">
    <source>
        <dbReference type="ARBA" id="ARBA00022842"/>
    </source>
</evidence>
<geneLocation type="plasmid" evidence="7 8">
    <name>unnamed2</name>
</geneLocation>
<keyword evidence="2 7" id="KW-0436">Ligase</keyword>
<feature type="domain" description="GS catalytic" evidence="6">
    <location>
        <begin position="124"/>
        <end position="461"/>
    </location>
</feature>
<dbReference type="EMBL" id="CP124537">
    <property type="protein sequence ID" value="WGV18359.1"/>
    <property type="molecule type" value="Genomic_DNA"/>
</dbReference>
<accession>A0ABY8QBW7</accession>
<dbReference type="Pfam" id="PF00120">
    <property type="entry name" value="Gln-synt_C"/>
    <property type="match status" value="1"/>
</dbReference>
<dbReference type="GO" id="GO:0016874">
    <property type="term" value="F:ligase activity"/>
    <property type="evidence" value="ECO:0007669"/>
    <property type="project" value="UniProtKB-KW"/>
</dbReference>
<dbReference type="RefSeq" id="WP_281470509.1">
    <property type="nucleotide sequence ID" value="NZ_CP124537.1"/>
</dbReference>
<gene>
    <name evidence="7" type="ORF">QF092_19940</name>
</gene>
<dbReference type="Proteomes" id="UP001230978">
    <property type="component" value="Plasmid unnamed2"/>
</dbReference>
<dbReference type="InterPro" id="IPR036651">
    <property type="entry name" value="Gln_synt_N_sf"/>
</dbReference>
<dbReference type="EC" id="6.3.1.-" evidence="7"/>
<dbReference type="Gene3D" id="3.30.590.10">
    <property type="entry name" value="Glutamine synthetase/guanido kinase, catalytic domain"/>
    <property type="match status" value="1"/>
</dbReference>
<proteinExistence type="inferred from homology"/>
<dbReference type="SMART" id="SM01230">
    <property type="entry name" value="Gln-synt_C"/>
    <property type="match status" value="1"/>
</dbReference>
<organism evidence="7 8">
    <name type="scientific">Fuscovulum ytuae</name>
    <dbReference type="NCBI Taxonomy" id="3042299"/>
    <lineage>
        <taxon>Bacteria</taxon>
        <taxon>Pseudomonadati</taxon>
        <taxon>Pseudomonadota</taxon>
        <taxon>Alphaproteobacteria</taxon>
        <taxon>Rhodobacterales</taxon>
        <taxon>Paracoccaceae</taxon>
        <taxon>Fuscovulum</taxon>
    </lineage>
</organism>
<evidence type="ECO:0000259" key="6">
    <source>
        <dbReference type="PROSITE" id="PS51987"/>
    </source>
</evidence>
<dbReference type="PANTHER" id="PTHR43785:SF12">
    <property type="entry name" value="TYPE-1 GLUTAMINE SYNTHETASE 2"/>
    <property type="match status" value="1"/>
</dbReference>
<evidence type="ECO:0000313" key="7">
    <source>
        <dbReference type="EMBL" id="WGV18359.1"/>
    </source>
</evidence>
<keyword evidence="3" id="KW-0460">Magnesium</keyword>
<keyword evidence="8" id="KW-1185">Reference proteome</keyword>
<name>A0ABY8QBW7_9RHOB</name>
<dbReference type="SUPFAM" id="SSF54368">
    <property type="entry name" value="Glutamine synthetase, N-terminal domain"/>
    <property type="match status" value="1"/>
</dbReference>
<dbReference type="PROSITE" id="PS00181">
    <property type="entry name" value="GLNA_ATP"/>
    <property type="match status" value="1"/>
</dbReference>
<evidence type="ECO:0000256" key="5">
    <source>
        <dbReference type="RuleBase" id="RU000384"/>
    </source>
</evidence>
<comment type="similarity">
    <text evidence="4 5">Belongs to the glutamine synthetase family.</text>
</comment>
<keyword evidence="7" id="KW-0614">Plasmid</keyword>
<sequence>MRDDVTGPGGASLAEARAFLDAHPDVQGIDLALIDCHGIARGKTIRRHELEGLFTRGRGIPGSIFAQDVTGDDVEETGLVWSGAGGDCVCWPIGGTLGLMPATGRGHVLISMWGPDGQPFAPEPRNALRAQIARAEAMGFQPMGALELEFYLIDRERDGDGRHRPARYLLSGRKTTANNCMSVDELDEMSPFFDAVYAGAKALDLPMETLISEYAAGQYELTLRYRGLMRAADDAVIGKRLIRATARRFGMEACFMAKPFGHQAGSGMHLHLSLADGAGRNLFADPEEGVLSPLMLQAIGGIRGTIGDTMLVLAPFQNSWRRFASAVYSPADDTWGVENRTVALRVPGGNPAARHFEHRVAGVDANPYLVAAITLGAALDGIEAKADPGPPVTGVASEAGHVPDLPRGWLEAIERFEQSAFCHRVLGPAQHRGFAAVKRAEYQRLALTVTEAEWELYGFSV</sequence>
<protein>
    <submittedName>
        <fullName evidence="7">Glutamine synthetase family protein</fullName>
        <ecNumber evidence="7">6.3.1.-</ecNumber>
    </submittedName>
</protein>
<comment type="cofactor">
    <cofactor evidence="1">
        <name>Mg(2+)</name>
        <dbReference type="ChEBI" id="CHEBI:18420"/>
    </cofactor>
</comment>